<dbReference type="eggNOG" id="COG0666">
    <property type="taxonomic scope" value="Bacteria"/>
</dbReference>
<keyword evidence="2" id="KW-1185">Reference proteome</keyword>
<dbReference type="KEGG" id="rhd:R2APBS1_2698"/>
<dbReference type="AlphaFoldDB" id="M4NI46"/>
<protein>
    <submittedName>
        <fullName evidence="1">Uncharacterized protein</fullName>
    </submittedName>
</protein>
<reference evidence="1 2" key="1">
    <citation type="submission" date="2012-04" db="EMBL/GenBank/DDBJ databases">
        <title>Complete genome of Rhodanobacter sp. 2APBS1.</title>
        <authorList>
            <consortium name="US DOE Joint Genome Institute"/>
            <person name="Huntemann M."/>
            <person name="Wei C.-L."/>
            <person name="Han J."/>
            <person name="Detter J.C."/>
            <person name="Han C."/>
            <person name="Tapia R."/>
            <person name="Munk A.C.C."/>
            <person name="Chen A."/>
            <person name="Krypides N."/>
            <person name="Mavromatis K."/>
            <person name="Markowitz V."/>
            <person name="Szeto E."/>
            <person name="Ivanova N."/>
            <person name="Mikhailova N."/>
            <person name="Ovchinnikova G."/>
            <person name="Pagani I."/>
            <person name="Pati A."/>
            <person name="Goodwin L."/>
            <person name="Peters L."/>
            <person name="Pitluck S."/>
            <person name="Woyke T."/>
            <person name="Prakash O."/>
            <person name="Elkins J."/>
            <person name="Brown S."/>
            <person name="Palumbo A."/>
            <person name="Hemme C."/>
            <person name="Zhou J."/>
            <person name="Watson D."/>
            <person name="Jardine P."/>
            <person name="Kostka J."/>
            <person name="Green S."/>
        </authorList>
    </citation>
    <scope>NUCLEOTIDE SEQUENCE [LARGE SCALE GENOMIC DNA]</scope>
    <source>
        <strain evidence="1 2">2APBS1</strain>
    </source>
</reference>
<accession>M4NI46</accession>
<evidence type="ECO:0000313" key="1">
    <source>
        <dbReference type="EMBL" id="AGG89777.1"/>
    </source>
</evidence>
<name>M4NI46_9GAMM</name>
<gene>
    <name evidence="1" type="ORF">R2APBS1_2698</name>
</gene>
<organism evidence="1 2">
    <name type="scientific">Rhodanobacter denitrificans</name>
    <dbReference type="NCBI Taxonomy" id="666685"/>
    <lineage>
        <taxon>Bacteria</taxon>
        <taxon>Pseudomonadati</taxon>
        <taxon>Pseudomonadota</taxon>
        <taxon>Gammaproteobacteria</taxon>
        <taxon>Lysobacterales</taxon>
        <taxon>Rhodanobacteraceae</taxon>
        <taxon>Rhodanobacter</taxon>
    </lineage>
</organism>
<evidence type="ECO:0000313" key="2">
    <source>
        <dbReference type="Proteomes" id="UP000011859"/>
    </source>
</evidence>
<dbReference type="EMBL" id="CP003470">
    <property type="protein sequence ID" value="AGG89777.1"/>
    <property type="molecule type" value="Genomic_DNA"/>
</dbReference>
<proteinExistence type="predicted"/>
<dbReference type="HOGENOM" id="CLU_1331071_0_0_6"/>
<dbReference type="STRING" id="666685.R2APBS1_2698"/>
<sequence length="206" mass="22024">MVTDPTGRRICNSAGTLPGCSELDRSIMHPDGPCCAVAANSDDRQESAKQSAAPTRSAGQCDETCDDIRLTNATILKNQGRALKQAGLFTAKFTALNLLGDGIGRIVGRLAGFSRFLKFAKRDAGIAFRDDTSHIFRNARGHMAEDTTENRALLQGAVKPGNFIGTRGPSGSISVYRETLPDGRQVWVEVRNGTQITNGGVNDVSK</sequence>
<dbReference type="Proteomes" id="UP000011859">
    <property type="component" value="Chromosome"/>
</dbReference>